<dbReference type="EMBL" id="CP042382">
    <property type="protein sequence ID" value="QEA41023.1"/>
    <property type="molecule type" value="Genomic_DNA"/>
</dbReference>
<dbReference type="InterPro" id="IPR002293">
    <property type="entry name" value="AA/rel_permease1"/>
</dbReference>
<keyword evidence="8" id="KW-1185">Reference proteome</keyword>
<dbReference type="InterPro" id="IPR050367">
    <property type="entry name" value="APC_superfamily"/>
</dbReference>
<feature type="transmembrane region" description="Helical" evidence="6">
    <location>
        <begin position="288"/>
        <end position="314"/>
    </location>
</feature>
<evidence type="ECO:0000256" key="2">
    <source>
        <dbReference type="ARBA" id="ARBA00022475"/>
    </source>
</evidence>
<evidence type="ECO:0000256" key="1">
    <source>
        <dbReference type="ARBA" id="ARBA00004651"/>
    </source>
</evidence>
<organism evidence="7 8">
    <name type="scientific">Pistricoccus aurantiacus</name>
    <dbReference type="NCBI Taxonomy" id="1883414"/>
    <lineage>
        <taxon>Bacteria</taxon>
        <taxon>Pseudomonadati</taxon>
        <taxon>Pseudomonadota</taxon>
        <taxon>Gammaproteobacteria</taxon>
        <taxon>Oceanospirillales</taxon>
        <taxon>Halomonadaceae</taxon>
        <taxon>Pistricoccus</taxon>
    </lineage>
</organism>
<feature type="transmembrane region" description="Helical" evidence="6">
    <location>
        <begin position="15"/>
        <end position="39"/>
    </location>
</feature>
<dbReference type="OrthoDB" id="9804700at2"/>
<feature type="transmembrane region" description="Helical" evidence="6">
    <location>
        <begin position="134"/>
        <end position="154"/>
    </location>
</feature>
<evidence type="ECO:0000313" key="7">
    <source>
        <dbReference type="EMBL" id="QEA41023.1"/>
    </source>
</evidence>
<feature type="transmembrane region" description="Helical" evidence="6">
    <location>
        <begin position="166"/>
        <end position="185"/>
    </location>
</feature>
<keyword evidence="2" id="KW-1003">Cell membrane</keyword>
<feature type="transmembrane region" description="Helical" evidence="6">
    <location>
        <begin position="366"/>
        <end position="390"/>
    </location>
</feature>
<proteinExistence type="predicted"/>
<comment type="subcellular location">
    <subcellularLocation>
        <location evidence="1">Cell membrane</location>
        <topology evidence="1">Multi-pass membrane protein</topology>
    </subcellularLocation>
</comment>
<evidence type="ECO:0000256" key="3">
    <source>
        <dbReference type="ARBA" id="ARBA00022692"/>
    </source>
</evidence>
<feature type="transmembrane region" description="Helical" evidence="6">
    <location>
        <begin position="205"/>
        <end position="223"/>
    </location>
</feature>
<dbReference type="GO" id="GO:0005886">
    <property type="term" value="C:plasma membrane"/>
    <property type="evidence" value="ECO:0007669"/>
    <property type="project" value="UniProtKB-SubCell"/>
</dbReference>
<protein>
    <submittedName>
        <fullName evidence="7">APC family permease</fullName>
    </submittedName>
</protein>
<dbReference type="AlphaFoldDB" id="A0A5B8T1U4"/>
<dbReference type="PANTHER" id="PTHR42770:SF7">
    <property type="entry name" value="MEMBRANE PROTEIN"/>
    <property type="match status" value="1"/>
</dbReference>
<accession>A0A5B8T1U4</accession>
<feature type="transmembrane region" description="Helical" evidence="6">
    <location>
        <begin position="88"/>
        <end position="114"/>
    </location>
</feature>
<evidence type="ECO:0000256" key="5">
    <source>
        <dbReference type="ARBA" id="ARBA00023136"/>
    </source>
</evidence>
<dbReference type="PIRSF" id="PIRSF006060">
    <property type="entry name" value="AA_transporter"/>
    <property type="match status" value="1"/>
</dbReference>
<dbReference type="PANTHER" id="PTHR42770">
    <property type="entry name" value="AMINO ACID TRANSPORTER-RELATED"/>
    <property type="match status" value="1"/>
</dbReference>
<feature type="transmembrane region" description="Helical" evidence="6">
    <location>
        <begin position="435"/>
        <end position="456"/>
    </location>
</feature>
<evidence type="ECO:0000313" key="8">
    <source>
        <dbReference type="Proteomes" id="UP000321272"/>
    </source>
</evidence>
<keyword evidence="3 6" id="KW-0812">Transmembrane</keyword>
<feature type="transmembrane region" description="Helical" evidence="6">
    <location>
        <begin position="343"/>
        <end position="360"/>
    </location>
</feature>
<feature type="transmembrane region" description="Helical" evidence="6">
    <location>
        <begin position="243"/>
        <end position="268"/>
    </location>
</feature>
<feature type="transmembrane region" description="Helical" evidence="6">
    <location>
        <begin position="45"/>
        <end position="67"/>
    </location>
</feature>
<dbReference type="Proteomes" id="UP000321272">
    <property type="component" value="Chromosome"/>
</dbReference>
<keyword evidence="4 6" id="KW-1133">Transmembrane helix</keyword>
<dbReference type="Gene3D" id="1.20.1740.10">
    <property type="entry name" value="Amino acid/polyamine transporter I"/>
    <property type="match status" value="1"/>
</dbReference>
<keyword evidence="5 6" id="KW-0472">Membrane</keyword>
<name>A0A5B8T1U4_9GAMM</name>
<evidence type="ECO:0000256" key="6">
    <source>
        <dbReference type="SAM" id="Phobius"/>
    </source>
</evidence>
<feature type="transmembrane region" description="Helical" evidence="6">
    <location>
        <begin position="411"/>
        <end position="429"/>
    </location>
</feature>
<dbReference type="GO" id="GO:0022857">
    <property type="term" value="F:transmembrane transporter activity"/>
    <property type="evidence" value="ECO:0007669"/>
    <property type="project" value="InterPro"/>
</dbReference>
<dbReference type="KEGG" id="paur:FGL86_17715"/>
<dbReference type="Pfam" id="PF13520">
    <property type="entry name" value="AA_permease_2"/>
    <property type="match status" value="1"/>
</dbReference>
<sequence>MEQREQLEKCLKPQWVWAIAFGSAIGWGSFVLPADWIAMAGPVGAILGLCIGAVLMIIIGVSYGFLIKIFPVTGGGFSYSYLGFGRHHAFFCGWFLTLGYMSIVALNASALALLAKFIIPDVANFWRMYSVAGWDVYFGEVAIASLALILFAWINTRGGSLSGKSQYYFCLLLIAGALFVVVGMLLSPETSFANMKPMFQPEISAWSAVFAIVAIAPWAYVGFDSVPQAAEEFDFSPAKAFMLIVMALAMAALHYSLLIMATAIAMPWTELVAQGPVWGTGEVVQGTLGTLGLAALALSLLMGIATGLNGFYIATSRLMFAQGRAKFLPSVFGQLHSTYRTPTAGIVFTCAVCLLAPWFGREVLLWIVDMAATGVAIAYFYCCAAAYKCFKWSKSGKGKDYEGGVSPFKKTLSLLGALSSLSFLGLLLIPGSPGALSMPSWIALLVWGALGGILYVKRREHIQGVSKEHLDRMILASEA</sequence>
<reference evidence="7 8" key="1">
    <citation type="submission" date="2019-06" db="EMBL/GenBank/DDBJ databases">
        <title>Genome analyses of bacteria isolated from kimchi.</title>
        <authorList>
            <person name="Lee S."/>
            <person name="Ahn S."/>
            <person name="Roh S."/>
        </authorList>
    </citation>
    <scope>NUCLEOTIDE SEQUENCE [LARGE SCALE GENOMIC DNA]</scope>
    <source>
        <strain evidence="7 8">CBA4606</strain>
    </source>
</reference>
<evidence type="ECO:0000256" key="4">
    <source>
        <dbReference type="ARBA" id="ARBA00022989"/>
    </source>
</evidence>
<gene>
    <name evidence="7" type="ORF">FGL86_17715</name>
</gene>